<evidence type="ECO:0000313" key="1">
    <source>
        <dbReference type="EMBL" id="SOD54484.1"/>
    </source>
</evidence>
<accession>A0A286D786</accession>
<dbReference type="RefSeq" id="WP_097121729.1">
    <property type="nucleotide sequence ID" value="NZ_OCND01000004.1"/>
</dbReference>
<evidence type="ECO:0000313" key="2">
    <source>
        <dbReference type="Proteomes" id="UP000219374"/>
    </source>
</evidence>
<organism evidence="1 2">
    <name type="scientific">Pseudoxanthomonas wuyuanensis</name>
    <dbReference type="NCBI Taxonomy" id="1073196"/>
    <lineage>
        <taxon>Bacteria</taxon>
        <taxon>Pseudomonadati</taxon>
        <taxon>Pseudomonadota</taxon>
        <taxon>Gammaproteobacteria</taxon>
        <taxon>Lysobacterales</taxon>
        <taxon>Lysobacteraceae</taxon>
        <taxon>Pseudoxanthomonas</taxon>
    </lineage>
</organism>
<protein>
    <submittedName>
        <fullName evidence="1">Uncharacterized protein</fullName>
    </submittedName>
</protein>
<dbReference type="Proteomes" id="UP000219374">
    <property type="component" value="Unassembled WGS sequence"/>
</dbReference>
<sequence length="140" mass="14740">MPRKNKPLPHGFNWREIAPARQGEPTAIALDFIGNCLAIVSPMGTEWKVSILADVGPSSIRTQTVAKRAQGIALLAEWAHSYQHTLATESSANRGNAGQALADIAFGTLLRIAVPNAPIAFSASGQRSTAAVPEGRAAQT</sequence>
<keyword evidence="2" id="KW-1185">Reference proteome</keyword>
<name>A0A286D786_9GAMM</name>
<reference evidence="1 2" key="1">
    <citation type="submission" date="2017-09" db="EMBL/GenBank/DDBJ databases">
        <authorList>
            <person name="Ehlers B."/>
            <person name="Leendertz F.H."/>
        </authorList>
    </citation>
    <scope>NUCLEOTIDE SEQUENCE [LARGE SCALE GENOMIC DNA]</scope>
    <source>
        <strain evidence="1 2">CGMCC 1.10978</strain>
    </source>
</reference>
<gene>
    <name evidence="1" type="ORF">SAMN06296416_10489</name>
</gene>
<proteinExistence type="predicted"/>
<dbReference type="AlphaFoldDB" id="A0A286D786"/>
<dbReference type="EMBL" id="OCND01000004">
    <property type="protein sequence ID" value="SOD54484.1"/>
    <property type="molecule type" value="Genomic_DNA"/>
</dbReference>